<dbReference type="Pfam" id="PF00884">
    <property type="entry name" value="Sulfatase"/>
    <property type="match status" value="1"/>
</dbReference>
<accession>A0A9Q0MRX8</accession>
<comment type="similarity">
    <text evidence="2">Belongs to the sulfatase family.</text>
</comment>
<name>A0A9Q0MRX8_9DIPT</name>
<evidence type="ECO:0000256" key="3">
    <source>
        <dbReference type="PIRSR" id="PIRSR036666-50"/>
    </source>
</evidence>
<comment type="PTM">
    <text evidence="3">The conversion to 3-oxoalanine (also known as C-formylglycine, FGly), of a serine or cysteine residue in prokaryotes and of a cysteine residue in eukaryotes, is critical for catalytic activity.</text>
</comment>
<dbReference type="CDD" id="cd16147">
    <property type="entry name" value="G6S"/>
    <property type="match status" value="1"/>
</dbReference>
<keyword evidence="4" id="KW-0732">Signal</keyword>
<dbReference type="PANTHER" id="PTHR43108">
    <property type="entry name" value="N-ACETYLGLUCOSAMINE-6-SULFATASE FAMILY MEMBER"/>
    <property type="match status" value="1"/>
</dbReference>
<dbReference type="InterPro" id="IPR017850">
    <property type="entry name" value="Alkaline_phosphatase_core_sf"/>
</dbReference>
<feature type="domain" description="Sulfatase N-terminal" evidence="5">
    <location>
        <begin position="23"/>
        <end position="349"/>
    </location>
</feature>
<dbReference type="GO" id="GO:0005539">
    <property type="term" value="F:glycosaminoglycan binding"/>
    <property type="evidence" value="ECO:0007669"/>
    <property type="project" value="TreeGrafter"/>
</dbReference>
<feature type="signal peptide" evidence="4">
    <location>
        <begin position="1"/>
        <end position="21"/>
    </location>
</feature>
<dbReference type="SUPFAM" id="SSF53649">
    <property type="entry name" value="Alkaline phosphatase-like"/>
    <property type="match status" value="1"/>
</dbReference>
<evidence type="ECO:0000313" key="6">
    <source>
        <dbReference type="EMBL" id="KAJ6636519.1"/>
    </source>
</evidence>
<dbReference type="PANTHER" id="PTHR43108:SF8">
    <property type="entry name" value="SD21168P"/>
    <property type="match status" value="1"/>
</dbReference>
<dbReference type="Proteomes" id="UP001151699">
    <property type="component" value="Chromosome C"/>
</dbReference>
<evidence type="ECO:0000256" key="2">
    <source>
        <dbReference type="ARBA" id="ARBA00008779"/>
    </source>
</evidence>
<reference evidence="6" key="1">
    <citation type="submission" date="2022-07" db="EMBL/GenBank/DDBJ databases">
        <authorList>
            <person name="Trinca V."/>
            <person name="Uliana J.V.C."/>
            <person name="Torres T.T."/>
            <person name="Ward R.J."/>
            <person name="Monesi N."/>
        </authorList>
    </citation>
    <scope>NUCLEOTIDE SEQUENCE</scope>
    <source>
        <strain evidence="6">HSMRA1968</strain>
        <tissue evidence="6">Whole embryos</tissue>
    </source>
</reference>
<protein>
    <submittedName>
        <fullName evidence="6">N-acetylglucosamine-6-sulfatase</fullName>
    </submittedName>
</protein>
<evidence type="ECO:0000256" key="1">
    <source>
        <dbReference type="ARBA" id="ARBA00001913"/>
    </source>
</evidence>
<sequence length="493" mass="56021">MTHLSIYNLLTLFLCMTLTSAASNFVLILTDDQDIVLNGLNPMQNVKKLVANNGAVFVNAFTSSPLCCPSRASILSGQYAHNHGTHNNSLRGGCYGSHWQQNIEPMALPVFLQNKSYETFYAGKYLNEYYSTNVPPGWNQWFGLHGNSIYFNYTLNENGLLKRYYDDYLTDVLNSKIINFLSNATKPFFAMISPPAPHSPFTPAQRHSDAFEDVKALRTPNFNTPSGMLDKHWLLRMPPPSLQNETIETLDVIYRKRWQSLLAVDEMVGNIIRTLKDKNIYDDTYILFTSDNGYHIGQFAQAFDKRQPYETDIRVPFALSGPTIPRKIIYEDPVALIDIFPSVLIQAGIPLPDFLDGQSFIDTANVETSLSSNNGNRQIVIEHWGEGDSTTYNQECQWVIDDNLSQCTIDAECHCQDSWNNTYSCIRQLSPTENKIFCEFQDHENFVEAYDLSVDPYQMTNLAFDMLPSEHALLSLALEKISKCKGDTCRQIY</sequence>
<dbReference type="OrthoDB" id="96314at2759"/>
<dbReference type="GO" id="GO:0008449">
    <property type="term" value="F:N-acetylglucosamine-6-sulfatase activity"/>
    <property type="evidence" value="ECO:0007669"/>
    <property type="project" value="InterPro"/>
</dbReference>
<feature type="chain" id="PRO_5040250832" evidence="4">
    <location>
        <begin position="22"/>
        <end position="493"/>
    </location>
</feature>
<dbReference type="AlphaFoldDB" id="A0A9Q0MRX8"/>
<evidence type="ECO:0000256" key="4">
    <source>
        <dbReference type="SAM" id="SignalP"/>
    </source>
</evidence>
<evidence type="ECO:0000313" key="7">
    <source>
        <dbReference type="Proteomes" id="UP001151699"/>
    </source>
</evidence>
<dbReference type="GO" id="GO:0030203">
    <property type="term" value="P:glycosaminoglycan metabolic process"/>
    <property type="evidence" value="ECO:0007669"/>
    <property type="project" value="InterPro"/>
</dbReference>
<dbReference type="PIRSF" id="PIRSF036666">
    <property type="entry name" value="G6S"/>
    <property type="match status" value="1"/>
</dbReference>
<comment type="cofactor">
    <cofactor evidence="1">
        <name>Ca(2+)</name>
        <dbReference type="ChEBI" id="CHEBI:29108"/>
    </cofactor>
</comment>
<dbReference type="InterPro" id="IPR012251">
    <property type="entry name" value="GlcNAc_6-SO4ase"/>
</dbReference>
<gene>
    <name evidence="6" type="primary">GNS</name>
    <name evidence="6" type="ORF">Bhyg_15110</name>
</gene>
<dbReference type="EMBL" id="WJQU01000004">
    <property type="protein sequence ID" value="KAJ6636519.1"/>
    <property type="molecule type" value="Genomic_DNA"/>
</dbReference>
<dbReference type="Gene3D" id="3.40.720.10">
    <property type="entry name" value="Alkaline Phosphatase, subunit A"/>
    <property type="match status" value="1"/>
</dbReference>
<keyword evidence="7" id="KW-1185">Reference proteome</keyword>
<evidence type="ECO:0000259" key="5">
    <source>
        <dbReference type="Pfam" id="PF00884"/>
    </source>
</evidence>
<organism evidence="6 7">
    <name type="scientific">Pseudolycoriella hygida</name>
    <dbReference type="NCBI Taxonomy" id="35572"/>
    <lineage>
        <taxon>Eukaryota</taxon>
        <taxon>Metazoa</taxon>
        <taxon>Ecdysozoa</taxon>
        <taxon>Arthropoda</taxon>
        <taxon>Hexapoda</taxon>
        <taxon>Insecta</taxon>
        <taxon>Pterygota</taxon>
        <taxon>Neoptera</taxon>
        <taxon>Endopterygota</taxon>
        <taxon>Diptera</taxon>
        <taxon>Nematocera</taxon>
        <taxon>Sciaroidea</taxon>
        <taxon>Sciaridae</taxon>
        <taxon>Pseudolycoriella</taxon>
    </lineage>
</organism>
<feature type="modified residue" description="3-oxoalanine (Cys)" evidence="3">
    <location>
        <position position="67"/>
    </location>
</feature>
<dbReference type="InterPro" id="IPR000917">
    <property type="entry name" value="Sulfatase_N"/>
</dbReference>
<comment type="caution">
    <text evidence="6">The sequence shown here is derived from an EMBL/GenBank/DDBJ whole genome shotgun (WGS) entry which is preliminary data.</text>
</comment>
<proteinExistence type="inferred from homology"/>